<dbReference type="STRING" id="31234.E3LJH5"/>
<dbReference type="Gene3D" id="3.10.50.10">
    <property type="match status" value="1"/>
</dbReference>
<dbReference type="PANTHER" id="PTHR46073:SF9">
    <property type="entry name" value="GH18 DOMAIN-CONTAINING PROTEIN"/>
    <property type="match status" value="1"/>
</dbReference>
<dbReference type="InterPro" id="IPR029070">
    <property type="entry name" value="Chitinase_insertion_sf"/>
</dbReference>
<name>E3LJH5_CAERE</name>
<dbReference type="SMART" id="SM00636">
    <property type="entry name" value="Glyco_18"/>
    <property type="match status" value="1"/>
</dbReference>
<keyword evidence="2" id="KW-1185">Reference proteome</keyword>
<dbReference type="OrthoDB" id="73875at2759"/>
<organism evidence="2">
    <name type="scientific">Caenorhabditis remanei</name>
    <name type="common">Caenorhabditis vulgaris</name>
    <dbReference type="NCBI Taxonomy" id="31234"/>
    <lineage>
        <taxon>Eukaryota</taxon>
        <taxon>Metazoa</taxon>
        <taxon>Ecdysozoa</taxon>
        <taxon>Nematoda</taxon>
        <taxon>Chromadorea</taxon>
        <taxon>Rhabditida</taxon>
        <taxon>Rhabditina</taxon>
        <taxon>Rhabditomorpha</taxon>
        <taxon>Rhabditoidea</taxon>
        <taxon>Rhabditidae</taxon>
        <taxon>Peloderinae</taxon>
        <taxon>Caenorhabditis</taxon>
    </lineage>
</organism>
<dbReference type="EMBL" id="DS268409">
    <property type="protein sequence ID" value="EFO94952.1"/>
    <property type="molecule type" value="Genomic_DNA"/>
</dbReference>
<dbReference type="GO" id="GO:0005975">
    <property type="term" value="P:carbohydrate metabolic process"/>
    <property type="evidence" value="ECO:0007669"/>
    <property type="project" value="InterPro"/>
</dbReference>
<protein>
    <submittedName>
        <fullName evidence="1">Uncharacterized protein</fullName>
    </submittedName>
</protein>
<dbReference type="Proteomes" id="UP000008281">
    <property type="component" value="Unassembled WGS sequence"/>
</dbReference>
<dbReference type="SUPFAM" id="SSF51445">
    <property type="entry name" value="(Trans)glycosidases"/>
    <property type="match status" value="1"/>
</dbReference>
<dbReference type="eggNOG" id="KOG2806">
    <property type="taxonomic scope" value="Eukaryota"/>
</dbReference>
<dbReference type="InterPro" id="IPR001223">
    <property type="entry name" value="Glyco_hydro18_cat"/>
</dbReference>
<reference evidence="1" key="1">
    <citation type="submission" date="2007-07" db="EMBL/GenBank/DDBJ databases">
        <title>PCAP assembly of the Caenorhabditis remanei genome.</title>
        <authorList>
            <consortium name="The Caenorhabditis remanei Sequencing Consortium"/>
            <person name="Wilson R.K."/>
        </authorList>
    </citation>
    <scope>NUCLEOTIDE SEQUENCE [LARGE SCALE GENOMIC DNA]</scope>
    <source>
        <strain evidence="1">PB4641</strain>
    </source>
</reference>
<evidence type="ECO:0000313" key="2">
    <source>
        <dbReference type="Proteomes" id="UP000008281"/>
    </source>
</evidence>
<dbReference type="Pfam" id="PF00704">
    <property type="entry name" value="Glyco_hydro_18"/>
    <property type="match status" value="1"/>
</dbReference>
<dbReference type="PANTHER" id="PTHR46073">
    <property type="entry name" value="CHITINASE"/>
    <property type="match status" value="1"/>
</dbReference>
<dbReference type="PROSITE" id="PS51910">
    <property type="entry name" value="GH18_2"/>
    <property type="match status" value="1"/>
</dbReference>
<dbReference type="OMA" id="GYYTVWE"/>
<gene>
    <name evidence="1" type="ORF">CRE_08714</name>
</gene>
<proteinExistence type="predicted"/>
<dbReference type="InterPro" id="IPR017853">
    <property type="entry name" value="GH"/>
</dbReference>
<accession>E3LJH5</accession>
<dbReference type="HOGENOM" id="CLU_002833_0_1_1"/>
<sequence>MTLFIRVPQKLILSTGVFWALRTIFLTGYSSQFERQTTDCTSLLIISNEVFICINGESSIFSSYLFFLSVFSHYRSVSSIASPTINMSTNQSSSKSVPLLTSSERQVKKTFSRLYLTISSSSPTRNSGKTKKYILQFLIICVVAAPIAYLLTSLFVSSIDTLSNEQNQKRVVGYYTVWEEKKLTVDQLKKLTHIIFMFADVQEDGSVKIHDSHAVKRIWDMKEIISMARKQGMKVMIAVGGHSTSIRFSPTLEDPVKKKNLMESIANLFEEYDIDGIEIFWMWPTKEDKVKHLKLVREVRQQLTSIKESKGKTEDYVLSVITSRYSHFRENIYYNEIMKHVDFVNVLTHDWRYMREYVGPFAPLYGGRKDSIDDAMKYMTCLTKQPSKLNLGIPLFGIFWINTTFPIDDIKKQLWIPKTGEKIAYEVRWRDRSSSRWKNVQASWHNISRTPYIWKPEEKLFSCFENERSLKEKVDYARINNLGGVVIYAIDQDEDNKLMSAITSVRLESGDEVNDIKYRCE</sequence>
<evidence type="ECO:0000313" key="1">
    <source>
        <dbReference type="EMBL" id="EFO94952.1"/>
    </source>
</evidence>
<dbReference type="GO" id="GO:0008061">
    <property type="term" value="F:chitin binding"/>
    <property type="evidence" value="ECO:0007669"/>
    <property type="project" value="InterPro"/>
</dbReference>
<dbReference type="Gene3D" id="3.20.20.80">
    <property type="entry name" value="Glycosidases"/>
    <property type="match status" value="2"/>
</dbReference>
<dbReference type="AlphaFoldDB" id="E3LJH5"/>
<dbReference type="InterPro" id="IPR011583">
    <property type="entry name" value="Chitinase_II/V-like_cat"/>
</dbReference>